<feature type="domain" description="Nucleoside phosphorylase" evidence="4">
    <location>
        <begin position="3"/>
        <end position="241"/>
    </location>
</feature>
<evidence type="ECO:0000259" key="4">
    <source>
        <dbReference type="Pfam" id="PF01048"/>
    </source>
</evidence>
<dbReference type="CDD" id="cd09010">
    <property type="entry name" value="MTAP_SsMTAPII_like_MTIP"/>
    <property type="match status" value="1"/>
</dbReference>
<dbReference type="SUPFAM" id="SSF53167">
    <property type="entry name" value="Purine and uridine phosphorylases"/>
    <property type="match status" value="1"/>
</dbReference>
<dbReference type="PANTHER" id="PTHR42679:SF2">
    <property type="entry name" value="S-METHYL-5'-THIOADENOSINE PHOSPHORYLASE"/>
    <property type="match status" value="1"/>
</dbReference>
<dbReference type="HAMAP" id="MF_01963">
    <property type="entry name" value="MTAP"/>
    <property type="match status" value="1"/>
</dbReference>
<organism evidence="5 6">
    <name type="scientific">Oleispira antarctica</name>
    <dbReference type="NCBI Taxonomy" id="188908"/>
    <lineage>
        <taxon>Bacteria</taxon>
        <taxon>Pseudomonadati</taxon>
        <taxon>Pseudomonadota</taxon>
        <taxon>Gammaproteobacteria</taxon>
        <taxon>Oceanospirillales</taxon>
        <taxon>Oceanospirillaceae</taxon>
        <taxon>Oleispira</taxon>
    </lineage>
</organism>
<evidence type="ECO:0000313" key="6">
    <source>
        <dbReference type="Proteomes" id="UP000227088"/>
    </source>
</evidence>
<proteinExistence type="inferred from homology"/>
<accession>A0A1Y5HWB3</accession>
<evidence type="ECO:0000256" key="1">
    <source>
        <dbReference type="ARBA" id="ARBA00022676"/>
    </source>
</evidence>
<dbReference type="Pfam" id="PF01048">
    <property type="entry name" value="PNP_UDP_1"/>
    <property type="match status" value="1"/>
</dbReference>
<comment type="caution">
    <text evidence="3">Lacks conserved residue(s) required for the propagation of feature annotation.</text>
</comment>
<evidence type="ECO:0000256" key="2">
    <source>
        <dbReference type="ARBA" id="ARBA00022679"/>
    </source>
</evidence>
<keyword evidence="2 3" id="KW-0808">Transferase</keyword>
<evidence type="ECO:0000256" key="3">
    <source>
        <dbReference type="HAMAP-Rule" id="MF_01963"/>
    </source>
</evidence>
<dbReference type="Gene3D" id="3.40.50.1580">
    <property type="entry name" value="Nucleoside phosphorylase domain"/>
    <property type="match status" value="1"/>
</dbReference>
<dbReference type="InterPro" id="IPR035994">
    <property type="entry name" value="Nucleoside_phosphorylase_sf"/>
</dbReference>
<dbReference type="UniPathway" id="UPA00606"/>
<feature type="binding site" evidence="3">
    <location>
        <position position="189"/>
    </location>
    <ligand>
        <name>phosphate</name>
        <dbReference type="ChEBI" id="CHEBI:43474"/>
    </ligand>
</feature>
<keyword evidence="3" id="KW-0660">Purine salvage</keyword>
<protein>
    <recommendedName>
        <fullName evidence="3">Probable S-methyl-5'-thioinosine phosphorylase</fullName>
        <ecNumber evidence="3">2.4.2.44</ecNumber>
    </recommendedName>
    <alternativeName>
        <fullName evidence="3">5'-methylthioinosine phosphorylase</fullName>
        <shortName evidence="3">MTI phosphorylase</shortName>
        <shortName evidence="3">MTIP</shortName>
    </alternativeName>
</protein>
<feature type="site" description="Important for substrate specificity" evidence="3">
    <location>
        <position position="170"/>
    </location>
</feature>
<dbReference type="GO" id="GO:0006166">
    <property type="term" value="P:purine ribonucleoside salvage"/>
    <property type="evidence" value="ECO:0007669"/>
    <property type="project" value="UniProtKB-UniRule"/>
</dbReference>
<dbReference type="GO" id="GO:0017061">
    <property type="term" value="F:S-methyl-5-thioadenosine phosphorylase activity"/>
    <property type="evidence" value="ECO:0007669"/>
    <property type="project" value="InterPro"/>
</dbReference>
<dbReference type="PROSITE" id="PS01240">
    <property type="entry name" value="PNP_MTAP_2"/>
    <property type="match status" value="1"/>
</dbReference>
<comment type="caution">
    <text evidence="5">The sequence shown here is derived from an EMBL/GenBank/DDBJ whole genome shotgun (WGS) entry which is preliminary data.</text>
</comment>
<comment type="subunit">
    <text evidence="3">Homotrimer.</text>
</comment>
<feature type="binding site" evidence="3">
    <location>
        <begin position="53"/>
        <end position="54"/>
    </location>
    <ligand>
        <name>phosphate</name>
        <dbReference type="ChEBI" id="CHEBI:43474"/>
    </ligand>
</feature>
<dbReference type="Proteomes" id="UP000227088">
    <property type="component" value="Unassembled WGS sequence"/>
</dbReference>
<gene>
    <name evidence="5" type="ORF">A9R00_10045</name>
</gene>
<reference evidence="6" key="1">
    <citation type="journal article" date="2017" name="Proc. Natl. Acad. Sci. U.S.A.">
        <title>Simulation of Deepwater Horizon oil plume reveals substrate specialization within a complex community of hydrocarbon degraders.</title>
        <authorList>
            <person name="Hu P."/>
            <person name="Dubinsky E.A."/>
            <person name="Probst A.J."/>
            <person name="Wang J."/>
            <person name="Sieber C.M.K."/>
            <person name="Tom L.M."/>
            <person name="Gardinali P."/>
            <person name="Banfield J.F."/>
            <person name="Atlas R.M."/>
            <person name="Andersen G.L."/>
        </authorList>
    </citation>
    <scope>NUCLEOTIDE SEQUENCE [LARGE SCALE GENOMIC DNA]</scope>
</reference>
<dbReference type="PANTHER" id="PTHR42679">
    <property type="entry name" value="S-METHYL-5'-THIOADENOSINE PHOSPHORYLASE"/>
    <property type="match status" value="1"/>
</dbReference>
<dbReference type="AlphaFoldDB" id="A0A1Y5HWB3"/>
<dbReference type="EMBL" id="MABE01000584">
    <property type="protein sequence ID" value="OUS39095.1"/>
    <property type="molecule type" value="Genomic_DNA"/>
</dbReference>
<feature type="binding site" evidence="3">
    <location>
        <position position="10"/>
    </location>
    <ligand>
        <name>phosphate</name>
        <dbReference type="ChEBI" id="CHEBI:43474"/>
    </ligand>
</feature>
<feature type="binding site" evidence="3">
    <location>
        <position position="188"/>
    </location>
    <ligand>
        <name>substrate</name>
    </ligand>
</feature>
<comment type="pathway">
    <text evidence="3">Purine metabolism; purine nucleoside salvage.</text>
</comment>
<dbReference type="NCBIfam" id="NF006599">
    <property type="entry name" value="PRK09136.1"/>
    <property type="match status" value="1"/>
</dbReference>
<keyword evidence="1 3" id="KW-0328">Glycosyltransferase</keyword>
<dbReference type="InterPro" id="IPR000845">
    <property type="entry name" value="Nucleoside_phosphorylase_d"/>
</dbReference>
<comment type="miscellaneous">
    <text evidence="3">Although this enzyme belongs to the family of MTA phosphorylases based on sequence homology, it has been shown that conserved amino acid substitutions in the substrate binding pocket convert the substrate specificity of this enzyme from 6-aminopurines to 6-oxopurines.</text>
</comment>
<dbReference type="GO" id="GO:0019509">
    <property type="term" value="P:L-methionine salvage from methylthioadenosine"/>
    <property type="evidence" value="ECO:0007669"/>
    <property type="project" value="TreeGrafter"/>
</dbReference>
<evidence type="ECO:0000313" key="5">
    <source>
        <dbReference type="EMBL" id="OUS39095.1"/>
    </source>
</evidence>
<sequence length="248" mass="26743">MQTIAIIGGTGLTEFEELDIIQRHSQLETDLGAPSSDIVEGILNGTRLLFLARHGHPHAVAPHKINYRANLLALQQLGAENIVAVNAVGGIHANAIAGHISVPHQIIDYTQGRENTFFDGCYKPLDHIDFSHPYSESLRHKLIGILAQQSLSHGYSDSGVYGATQGPRLESIAEINRLENDGCDLVGMTGMPEAALARELAIPYASLCLVVNPAAGKSDELITMDDIRAVIHSGMEEVKLVLSILCKN</sequence>
<comment type="similarity">
    <text evidence="3">Belongs to the PNP/MTAP phosphorylase family. MTAP subfamily.</text>
</comment>
<dbReference type="EC" id="2.4.2.44" evidence="3"/>
<feature type="binding site" evidence="3">
    <location>
        <begin position="212"/>
        <end position="214"/>
    </location>
    <ligand>
        <name>substrate</name>
    </ligand>
</feature>
<feature type="site" description="Important for substrate specificity" evidence="3">
    <location>
        <position position="224"/>
    </location>
</feature>
<comment type="catalytic activity">
    <reaction evidence="3">
        <text>S-methyl-5'-thioinosine + phosphate = 5-(methylsulfanyl)-alpha-D-ribose 1-phosphate + hypoxanthine</text>
        <dbReference type="Rhea" id="RHEA:30643"/>
        <dbReference type="ChEBI" id="CHEBI:17368"/>
        <dbReference type="ChEBI" id="CHEBI:43474"/>
        <dbReference type="ChEBI" id="CHEBI:48595"/>
        <dbReference type="ChEBI" id="CHEBI:58533"/>
        <dbReference type="EC" id="2.4.2.44"/>
    </reaction>
</comment>
<dbReference type="GO" id="GO:0005829">
    <property type="term" value="C:cytosol"/>
    <property type="evidence" value="ECO:0007669"/>
    <property type="project" value="TreeGrafter"/>
</dbReference>
<dbReference type="InterPro" id="IPR018099">
    <property type="entry name" value="Purine_phosphorylase-2_CS"/>
</dbReference>
<dbReference type="InterPro" id="IPR010044">
    <property type="entry name" value="MTAP"/>
</dbReference>
<comment type="function">
    <text evidence="3">Catalyzes the reversible phosphorylation of S-methyl-5'-thioinosine (MTI) to hypoxanthine and 5-methylthioribose-1-phosphate. Involved in the breakdown of S-methyl-5'-thioadenosine (MTA), a major by-product of polyamine biosynthesis. Catabolism of (MTA) occurs via deamination to MTI and phosphorolysis to hypoxanthine.</text>
</comment>
<name>A0A1Y5HWB3_OLEAN</name>